<sequence>MSMTSTTHLIALLAAGELAVQLLHADSATRAAKARYHDKIDQFEAKHGRASSRIDTRQPEHAKVIKHTKVEYEAYLDAKRNAGNVRRRLENASRKAATIVATGGTL</sequence>
<protein>
    <submittedName>
        <fullName evidence="1">Uncharacterized protein</fullName>
    </submittedName>
</protein>
<dbReference type="EMBL" id="FOTW01000026">
    <property type="protein sequence ID" value="SFM64232.1"/>
    <property type="molecule type" value="Genomic_DNA"/>
</dbReference>
<accession>A0A1I4SIG6</accession>
<keyword evidence="2" id="KW-1185">Reference proteome</keyword>
<gene>
    <name evidence="1" type="ORF">SAMN02982985_04796</name>
</gene>
<dbReference type="RefSeq" id="WP_139236716.1">
    <property type="nucleotide sequence ID" value="NZ_FOTW01000026.1"/>
</dbReference>
<evidence type="ECO:0000313" key="1">
    <source>
        <dbReference type="EMBL" id="SFM64232.1"/>
    </source>
</evidence>
<dbReference type="Proteomes" id="UP000199470">
    <property type="component" value="Unassembled WGS sequence"/>
</dbReference>
<dbReference type="AlphaFoldDB" id="A0A1I4SIG6"/>
<reference evidence="1 2" key="1">
    <citation type="submission" date="2016-10" db="EMBL/GenBank/DDBJ databases">
        <authorList>
            <person name="de Groot N.N."/>
        </authorList>
    </citation>
    <scope>NUCLEOTIDE SEQUENCE [LARGE SCALE GENOMIC DNA]</scope>
    <source>
        <strain evidence="1 2">ATCC 43154</strain>
    </source>
</reference>
<dbReference type="STRING" id="758825.SAMN02982985_04796"/>
<proteinExistence type="predicted"/>
<evidence type="ECO:0000313" key="2">
    <source>
        <dbReference type="Proteomes" id="UP000199470"/>
    </source>
</evidence>
<organism evidence="1 2">
    <name type="scientific">Rugamonas rubra</name>
    <dbReference type="NCBI Taxonomy" id="758825"/>
    <lineage>
        <taxon>Bacteria</taxon>
        <taxon>Pseudomonadati</taxon>
        <taxon>Pseudomonadota</taxon>
        <taxon>Betaproteobacteria</taxon>
        <taxon>Burkholderiales</taxon>
        <taxon>Oxalobacteraceae</taxon>
        <taxon>Telluria group</taxon>
        <taxon>Rugamonas</taxon>
    </lineage>
</organism>
<name>A0A1I4SIG6_9BURK</name>